<evidence type="ECO:0000313" key="3">
    <source>
        <dbReference type="Proteomes" id="UP001612741"/>
    </source>
</evidence>
<accession>A0ABW7Z5N9</accession>
<evidence type="ECO:0000313" key="2">
    <source>
        <dbReference type="EMBL" id="MFI6503500.1"/>
    </source>
</evidence>
<dbReference type="EMBL" id="JBITGY010000012">
    <property type="protein sequence ID" value="MFI6503500.1"/>
    <property type="molecule type" value="Genomic_DNA"/>
</dbReference>
<evidence type="ECO:0000256" key="1">
    <source>
        <dbReference type="SAM" id="MobiDB-lite"/>
    </source>
</evidence>
<reference evidence="2 3" key="1">
    <citation type="submission" date="2024-10" db="EMBL/GenBank/DDBJ databases">
        <title>The Natural Products Discovery Center: Release of the First 8490 Sequenced Strains for Exploring Actinobacteria Biosynthetic Diversity.</title>
        <authorList>
            <person name="Kalkreuter E."/>
            <person name="Kautsar S.A."/>
            <person name="Yang D."/>
            <person name="Bader C.D."/>
            <person name="Teijaro C.N."/>
            <person name="Fluegel L."/>
            <person name="Davis C.M."/>
            <person name="Simpson J.R."/>
            <person name="Lauterbach L."/>
            <person name="Steele A.D."/>
            <person name="Gui C."/>
            <person name="Meng S."/>
            <person name="Li G."/>
            <person name="Viehrig K."/>
            <person name="Ye F."/>
            <person name="Su P."/>
            <person name="Kiefer A.F."/>
            <person name="Nichols A."/>
            <person name="Cepeda A.J."/>
            <person name="Yan W."/>
            <person name="Fan B."/>
            <person name="Jiang Y."/>
            <person name="Adhikari A."/>
            <person name="Zheng C.-J."/>
            <person name="Schuster L."/>
            <person name="Cowan T.M."/>
            <person name="Smanski M.J."/>
            <person name="Chevrette M.G."/>
            <person name="De Carvalho L.P.S."/>
            <person name="Shen B."/>
        </authorList>
    </citation>
    <scope>NUCLEOTIDE SEQUENCE [LARGE SCALE GENOMIC DNA]</scope>
    <source>
        <strain evidence="2 3">NPDC050545</strain>
    </source>
</reference>
<organism evidence="2 3">
    <name type="scientific">Nonomuraea typhae</name>
    <dbReference type="NCBI Taxonomy" id="2603600"/>
    <lineage>
        <taxon>Bacteria</taxon>
        <taxon>Bacillati</taxon>
        <taxon>Actinomycetota</taxon>
        <taxon>Actinomycetes</taxon>
        <taxon>Streptosporangiales</taxon>
        <taxon>Streptosporangiaceae</taxon>
        <taxon>Nonomuraea</taxon>
    </lineage>
</organism>
<dbReference type="RefSeq" id="WP_397089273.1">
    <property type="nucleotide sequence ID" value="NZ_JBITGY010000012.1"/>
</dbReference>
<name>A0ABW7Z5N9_9ACTN</name>
<dbReference type="Proteomes" id="UP001612741">
    <property type="component" value="Unassembled WGS sequence"/>
</dbReference>
<feature type="region of interest" description="Disordered" evidence="1">
    <location>
        <begin position="157"/>
        <end position="188"/>
    </location>
</feature>
<keyword evidence="3" id="KW-1185">Reference proteome</keyword>
<sequence>MDSIISDIIRVLHQWPDEPETGKDLTFFERLHQASQGRTRLEQELIEAKEAHEGAPPFDPLLYKLTQLVRAREQIDEQIRDLFVYARHFVRPRPYPLAVLAKASGMSASGIRLSSGTEGRMREIARNIGRSDNSGCITPPKNRAMEELADALAEYRNVRTGGGREPKAMGRNPARKASGPPPRLREGF</sequence>
<gene>
    <name evidence="2" type="ORF">ACIBG2_39380</name>
</gene>
<protein>
    <submittedName>
        <fullName evidence="2">Uncharacterized protein</fullName>
    </submittedName>
</protein>
<comment type="caution">
    <text evidence="2">The sequence shown here is derived from an EMBL/GenBank/DDBJ whole genome shotgun (WGS) entry which is preliminary data.</text>
</comment>
<proteinExistence type="predicted"/>